<sequence length="285" mass="32823">MEKRKEKTNQKTFWDKFFATLLVIFTFFMGLLVVYDFLYATFYLSYQMYLVLALIAIVLLSRSFEHLEITNFLKLHKDVEWYKGEVNRLTGIINKINVSVVNHNAPASVVPTSSDSGSTKLGKFGGFEQNTSEIIKTMINRYMELKGYPKNKLFFNVILHEENTFEIFGMDTALFGGYFTTDNSEVFIDVFPQLTNDNASFHVNILLNHLTSLSNYRKSKNVNAKILALYIVKDKNTDFEKINAIRSLFEKPCMDNLLEFDGIVLNSAELSEINKLEASIPQLFK</sequence>
<dbReference type="AlphaFoldDB" id="A0A7J9P6H3"/>
<proteinExistence type="predicted"/>
<reference evidence="2 3" key="1">
    <citation type="submission" date="2020-07" db="EMBL/GenBank/DDBJ databases">
        <title>Genomic Encyclopedia of Type Strains, Phase IV (KMG-V): Genome sequencing to study the core and pangenomes of soil and plant-associated prokaryotes.</title>
        <authorList>
            <person name="Whitman W."/>
        </authorList>
    </citation>
    <scope>NUCLEOTIDE SEQUENCE [LARGE SCALE GENOMIC DNA]</scope>
    <source>
        <strain evidence="2 3">C12</strain>
    </source>
</reference>
<evidence type="ECO:0000256" key="1">
    <source>
        <dbReference type="SAM" id="Phobius"/>
    </source>
</evidence>
<gene>
    <name evidence="2" type="ORF">HNP93_000987</name>
</gene>
<protein>
    <submittedName>
        <fullName evidence="2">Uncharacterized protein</fullName>
    </submittedName>
</protein>
<keyword evidence="1" id="KW-0812">Transmembrane</keyword>
<name>A0A7J9P6H3_METMI</name>
<organism evidence="2 3">
    <name type="scientific">Methanococcus maripaludis</name>
    <name type="common">Methanococcus deltae</name>
    <dbReference type="NCBI Taxonomy" id="39152"/>
    <lineage>
        <taxon>Archaea</taxon>
        <taxon>Methanobacteriati</taxon>
        <taxon>Methanobacteriota</taxon>
        <taxon>Methanomada group</taxon>
        <taxon>Methanococci</taxon>
        <taxon>Methanococcales</taxon>
        <taxon>Methanococcaceae</taxon>
        <taxon>Methanococcus</taxon>
    </lineage>
</organism>
<evidence type="ECO:0000313" key="3">
    <source>
        <dbReference type="Proteomes" id="UP000558015"/>
    </source>
</evidence>
<accession>A0A7J9P6H3</accession>
<keyword evidence="1" id="KW-1133">Transmembrane helix</keyword>
<keyword evidence="1" id="KW-0472">Membrane</keyword>
<dbReference type="Proteomes" id="UP000558015">
    <property type="component" value="Unassembled WGS sequence"/>
</dbReference>
<dbReference type="EMBL" id="JACDUN010000001">
    <property type="protein sequence ID" value="MBA2858286.1"/>
    <property type="molecule type" value="Genomic_DNA"/>
</dbReference>
<feature type="transmembrane region" description="Helical" evidence="1">
    <location>
        <begin position="21"/>
        <end position="40"/>
    </location>
</feature>
<dbReference type="RefSeq" id="WP_181493279.1">
    <property type="nucleotide sequence ID" value="NZ_JACDUN010000001.1"/>
</dbReference>
<comment type="caution">
    <text evidence="2">The sequence shown here is derived from an EMBL/GenBank/DDBJ whole genome shotgun (WGS) entry which is preliminary data.</text>
</comment>
<feature type="transmembrane region" description="Helical" evidence="1">
    <location>
        <begin position="46"/>
        <end position="64"/>
    </location>
</feature>
<evidence type="ECO:0000313" key="2">
    <source>
        <dbReference type="EMBL" id="MBA2858286.1"/>
    </source>
</evidence>